<dbReference type="RefSeq" id="XP_003286745.1">
    <property type="nucleotide sequence ID" value="XM_003286697.1"/>
</dbReference>
<dbReference type="Gene3D" id="2.120.10.80">
    <property type="entry name" value="Kelch-type beta propeller"/>
    <property type="match status" value="2"/>
</dbReference>
<dbReference type="Proteomes" id="UP000001064">
    <property type="component" value="Unassembled WGS sequence"/>
</dbReference>
<evidence type="ECO:0000313" key="4">
    <source>
        <dbReference type="Proteomes" id="UP000001064"/>
    </source>
</evidence>
<dbReference type="KEGG" id="dpp:DICPUDRAFT_31376"/>
<dbReference type="eggNOG" id="ENOG502RD96">
    <property type="taxonomic scope" value="Eukaryota"/>
</dbReference>
<dbReference type="OrthoDB" id="45365at2759"/>
<dbReference type="EMBL" id="GL871018">
    <property type="protein sequence ID" value="EGC36720.1"/>
    <property type="molecule type" value="Genomic_DNA"/>
</dbReference>
<keyword evidence="4" id="KW-1185">Reference proteome</keyword>
<dbReference type="InParanoid" id="F0ZH70"/>
<dbReference type="InterPro" id="IPR011043">
    <property type="entry name" value="Gal_Oxase/kelch_b-propeller"/>
</dbReference>
<evidence type="ECO:0000256" key="1">
    <source>
        <dbReference type="ARBA" id="ARBA00022441"/>
    </source>
</evidence>
<accession>F0ZH70</accession>
<keyword evidence="1" id="KW-0880">Kelch repeat</keyword>
<organism evidence="3 4">
    <name type="scientific">Dictyostelium purpureum</name>
    <name type="common">Slime mold</name>
    <dbReference type="NCBI Taxonomy" id="5786"/>
    <lineage>
        <taxon>Eukaryota</taxon>
        <taxon>Amoebozoa</taxon>
        <taxon>Evosea</taxon>
        <taxon>Eumycetozoa</taxon>
        <taxon>Dictyostelia</taxon>
        <taxon>Dictyosteliales</taxon>
        <taxon>Dictyosteliaceae</taxon>
        <taxon>Dictyostelium</taxon>
    </lineage>
</organism>
<keyword evidence="2" id="KW-0677">Repeat</keyword>
<name>F0ZH70_DICPU</name>
<dbReference type="GeneID" id="10504139"/>
<dbReference type="Pfam" id="PF24681">
    <property type="entry name" value="Kelch_KLHDC2_KLHL20_DRC7"/>
    <property type="match status" value="1"/>
</dbReference>
<protein>
    <submittedName>
        <fullName evidence="3">Uncharacterized protein</fullName>
    </submittedName>
</protein>
<dbReference type="VEuPathDB" id="AmoebaDB:DICPUDRAFT_31376"/>
<sequence>MSVDQKGDIPFTKIVNNKTVDGGQWDGSSYYNDKTDKFYIFGGLNGSYPEDEANPTFSVLDLKTLVWTNLLGSDTPAPRAEAMLWGDENGKYVYLSGGRGPFRRGKDLTFNDTFAYNVMESKWYQIYQTPEQQQLANRSTEAKVVGNKAYAYAGTSSTMSSFINKPGAIQTNVIVYEDIKGWKNVTVNCDKCKDQCIPTPRGHHHLCYNKERNSLFTYGGYTKDSNGTSSFAPTNYLEDLWEFNLENSTWTQHMNSTNVTPGLRDNGKFVYCNKDVLYMIGGSDYNSKNFIDLWKYQFKTKSWEFVSASALLDENNNAIKPPTPIGSYYFSRNDAYGNHEFWIFSGASSEFQPSIFENKLWRLTVTKKNDRL</sequence>
<dbReference type="SUPFAM" id="SSF50965">
    <property type="entry name" value="Galactose oxidase, central domain"/>
    <property type="match status" value="1"/>
</dbReference>
<reference evidence="4" key="1">
    <citation type="journal article" date="2011" name="Genome Biol.">
        <title>Comparative genomics of the social amoebae Dictyostelium discoideum and Dictyostelium purpureum.</title>
        <authorList>
            <consortium name="US DOE Joint Genome Institute (JGI-PGF)"/>
            <person name="Sucgang R."/>
            <person name="Kuo A."/>
            <person name="Tian X."/>
            <person name="Salerno W."/>
            <person name="Parikh A."/>
            <person name="Feasley C.L."/>
            <person name="Dalin E."/>
            <person name="Tu H."/>
            <person name="Huang E."/>
            <person name="Barry K."/>
            <person name="Lindquist E."/>
            <person name="Shapiro H."/>
            <person name="Bruce D."/>
            <person name="Schmutz J."/>
            <person name="Salamov A."/>
            <person name="Fey P."/>
            <person name="Gaudet P."/>
            <person name="Anjard C."/>
            <person name="Babu M.M."/>
            <person name="Basu S."/>
            <person name="Bushmanova Y."/>
            <person name="van der Wel H."/>
            <person name="Katoh-Kurasawa M."/>
            <person name="Dinh C."/>
            <person name="Coutinho P.M."/>
            <person name="Saito T."/>
            <person name="Elias M."/>
            <person name="Schaap P."/>
            <person name="Kay R.R."/>
            <person name="Henrissat B."/>
            <person name="Eichinger L."/>
            <person name="Rivero F."/>
            <person name="Putnam N.H."/>
            <person name="West C.M."/>
            <person name="Loomis W.F."/>
            <person name="Chisholm R.L."/>
            <person name="Shaulsky G."/>
            <person name="Strassmann J.E."/>
            <person name="Queller D.C."/>
            <person name="Kuspa A."/>
            <person name="Grigoriev I.V."/>
        </authorList>
    </citation>
    <scope>NUCLEOTIDE SEQUENCE [LARGE SCALE GENOMIC DNA]</scope>
    <source>
        <strain evidence="4">QSDP1</strain>
    </source>
</reference>
<dbReference type="InterPro" id="IPR015915">
    <property type="entry name" value="Kelch-typ_b-propeller"/>
</dbReference>
<dbReference type="OMA" id="EYNTTHY"/>
<gene>
    <name evidence="3" type="ORF">DICPUDRAFT_31376</name>
</gene>
<evidence type="ECO:0000313" key="3">
    <source>
        <dbReference type="EMBL" id="EGC36720.1"/>
    </source>
</evidence>
<dbReference type="PANTHER" id="PTHR46093">
    <property type="entry name" value="ACYL-COA-BINDING DOMAIN-CONTAINING PROTEIN 5"/>
    <property type="match status" value="1"/>
</dbReference>
<proteinExistence type="predicted"/>
<dbReference type="PANTHER" id="PTHR46093:SF18">
    <property type="entry name" value="FIBRONECTIN TYPE-III DOMAIN-CONTAINING PROTEIN"/>
    <property type="match status" value="1"/>
</dbReference>
<evidence type="ECO:0000256" key="2">
    <source>
        <dbReference type="ARBA" id="ARBA00022737"/>
    </source>
</evidence>
<dbReference type="AlphaFoldDB" id="F0ZH70"/>